<reference evidence="2 3" key="1">
    <citation type="submission" date="2024-06" db="EMBL/GenBank/DDBJ databases">
        <title>The Natural Products Discovery Center: Release of the First 8490 Sequenced Strains for Exploring Actinobacteria Biosynthetic Diversity.</title>
        <authorList>
            <person name="Kalkreuter E."/>
            <person name="Kautsar S.A."/>
            <person name="Yang D."/>
            <person name="Bader C.D."/>
            <person name="Teijaro C.N."/>
            <person name="Fluegel L."/>
            <person name="Davis C.M."/>
            <person name="Simpson J.R."/>
            <person name="Lauterbach L."/>
            <person name="Steele A.D."/>
            <person name="Gui C."/>
            <person name="Meng S."/>
            <person name="Li G."/>
            <person name="Viehrig K."/>
            <person name="Ye F."/>
            <person name="Su P."/>
            <person name="Kiefer A.F."/>
            <person name="Nichols A."/>
            <person name="Cepeda A.J."/>
            <person name="Yan W."/>
            <person name="Fan B."/>
            <person name="Jiang Y."/>
            <person name="Adhikari A."/>
            <person name="Zheng C.-J."/>
            <person name="Schuster L."/>
            <person name="Cowan T.M."/>
            <person name="Smanski M.J."/>
            <person name="Chevrette M.G."/>
            <person name="De Carvalho L.P.S."/>
            <person name="Shen B."/>
        </authorList>
    </citation>
    <scope>NUCLEOTIDE SEQUENCE [LARGE SCALE GENOMIC DNA]</scope>
    <source>
        <strain evidence="2 3">NPDC048946</strain>
    </source>
</reference>
<evidence type="ECO:0000256" key="1">
    <source>
        <dbReference type="SAM" id="MobiDB-lite"/>
    </source>
</evidence>
<proteinExistence type="predicted"/>
<gene>
    <name evidence="2" type="ORF">AB0C36_23590</name>
</gene>
<protein>
    <submittedName>
        <fullName evidence="2">DUF3703 domain-containing protein</fullName>
    </submittedName>
</protein>
<accession>A0ABV3DLZ0</accession>
<dbReference type="Proteomes" id="UP001551482">
    <property type="component" value="Unassembled WGS sequence"/>
</dbReference>
<evidence type="ECO:0000313" key="3">
    <source>
        <dbReference type="Proteomes" id="UP001551482"/>
    </source>
</evidence>
<comment type="caution">
    <text evidence="2">The sequence shown here is derived from an EMBL/GenBank/DDBJ whole genome shotgun (WGS) entry which is preliminary data.</text>
</comment>
<dbReference type="RefSeq" id="WP_358357036.1">
    <property type="nucleotide sequence ID" value="NZ_JBEZFP010000064.1"/>
</dbReference>
<dbReference type="Pfam" id="PF12487">
    <property type="entry name" value="DUF3703"/>
    <property type="match status" value="1"/>
</dbReference>
<name>A0ABV3DLZ0_9ACTN</name>
<dbReference type="EMBL" id="JBEZFP010000064">
    <property type="protein sequence ID" value="MEU8136482.1"/>
    <property type="molecule type" value="Genomic_DNA"/>
</dbReference>
<sequence>MPSRAMPDALRAAYAAEMAAARAAGPTADRWKAAERAHILSQPWPGAHTRTHAVMLRLAFRDRDAREVVGQAVRLLVAAPGSAAGRYPSGNTGRTRDGLTRPMPVPEDLAALLRAAGVTLGPSA</sequence>
<evidence type="ECO:0000313" key="2">
    <source>
        <dbReference type="EMBL" id="MEU8136482.1"/>
    </source>
</evidence>
<feature type="region of interest" description="Disordered" evidence="1">
    <location>
        <begin position="84"/>
        <end position="103"/>
    </location>
</feature>
<keyword evidence="3" id="KW-1185">Reference proteome</keyword>
<dbReference type="InterPro" id="IPR022172">
    <property type="entry name" value="DUF3703"/>
</dbReference>
<organism evidence="2 3">
    <name type="scientific">Streptodolium elevatio</name>
    <dbReference type="NCBI Taxonomy" id="3157996"/>
    <lineage>
        <taxon>Bacteria</taxon>
        <taxon>Bacillati</taxon>
        <taxon>Actinomycetota</taxon>
        <taxon>Actinomycetes</taxon>
        <taxon>Kitasatosporales</taxon>
        <taxon>Streptomycetaceae</taxon>
        <taxon>Streptodolium</taxon>
    </lineage>
</organism>